<dbReference type="PANTHER" id="PTHR30121">
    <property type="entry name" value="UNCHARACTERIZED PROTEIN YJGR-RELATED"/>
    <property type="match status" value="1"/>
</dbReference>
<dbReference type="Proteomes" id="UP000196531">
    <property type="component" value="Unassembled WGS sequence"/>
</dbReference>
<sequence length="491" mass="55523">MKDKEKNDQSNAASDIIDILAELIYTLVADTLVFSWKLISDSLSNNDGVKSLSLDNINDSTQSINSLALGYSTSQKKDLLFSDIDTGRHNLVVGASGFGKTTISENFIENDLRNHISVISFDPKGSTESIITLNSLCEFYGRKMYVFSEHYHTGDKFNLFKGLDTTQAVALIMRSFKWENGFYKTKSETALYQVIREVRERDEVLSFHTILKKLDEEEDKKSKEMIAGLISYLQGICFSSFGRLFDIKSNDEGYNISDIRGEGACLYIGLSTQGYGDIAKGIGKIFLCSLLFHSYEVLKERNSLNDKLLTNPISVHFDELGSILVEDFIDLKNKCREAKIRIYSYIQSLADIDAVSPFLKRQIFENSNNIFIQKQCSPDDVDFLSKSVSTIASKKLTKIIENGVEQNLGTTREAFQYVLHPSMFSRLKIGQCVLIRHDPKCVDIINVRYSKTSEALSTRKAPLTINDRVLIRETVDLYKSTQKTTNIDMFS</sequence>
<dbReference type="EMBL" id="MAAO01000001">
    <property type="protein sequence ID" value="OUS00316.1"/>
    <property type="molecule type" value="Genomic_DNA"/>
</dbReference>
<gene>
    <name evidence="1" type="ORF">A9Q84_00250</name>
</gene>
<name>A0A1Y5FDL5_9BACT</name>
<dbReference type="Gene3D" id="3.40.50.300">
    <property type="entry name" value="P-loop containing nucleotide triphosphate hydrolases"/>
    <property type="match status" value="2"/>
</dbReference>
<evidence type="ECO:0000313" key="2">
    <source>
        <dbReference type="Proteomes" id="UP000196531"/>
    </source>
</evidence>
<accession>A0A1Y5FDL5</accession>
<reference evidence="2" key="1">
    <citation type="journal article" date="2017" name="Proc. Natl. Acad. Sci. U.S.A.">
        <title>Simulation of Deepwater Horizon oil plume reveals substrate specialization within a complex community of hydrocarbon-degraders.</title>
        <authorList>
            <person name="Hu P."/>
            <person name="Dubinsky E.A."/>
            <person name="Probst A.J."/>
            <person name="Wang J."/>
            <person name="Sieber C.M.K."/>
            <person name="Tom L.M."/>
            <person name="Gardinali P."/>
            <person name="Banfield J.F."/>
            <person name="Atlas R.M."/>
            <person name="Andersen G.L."/>
        </authorList>
    </citation>
    <scope>NUCLEOTIDE SEQUENCE [LARGE SCALE GENOMIC DNA]</scope>
</reference>
<dbReference type="CDD" id="cd01127">
    <property type="entry name" value="TrwB_TraG_TraD_VirD4"/>
    <property type="match status" value="1"/>
</dbReference>
<organism evidence="1 2">
    <name type="scientific">Halobacteriovorax marinus</name>
    <dbReference type="NCBI Taxonomy" id="97084"/>
    <lineage>
        <taxon>Bacteria</taxon>
        <taxon>Pseudomonadati</taxon>
        <taxon>Bdellovibrionota</taxon>
        <taxon>Bacteriovoracia</taxon>
        <taxon>Bacteriovoracales</taxon>
        <taxon>Halobacteriovoraceae</taxon>
        <taxon>Halobacteriovorax</taxon>
    </lineage>
</organism>
<dbReference type="PANTHER" id="PTHR30121:SF6">
    <property type="entry name" value="SLR6007 PROTEIN"/>
    <property type="match status" value="1"/>
</dbReference>
<protein>
    <recommendedName>
        <fullName evidence="3">TraD/TraG TraM recognition site domain-containing protein</fullName>
    </recommendedName>
</protein>
<dbReference type="AlphaFoldDB" id="A0A1Y5FDL5"/>
<comment type="caution">
    <text evidence="1">The sequence shown here is derived from an EMBL/GenBank/DDBJ whole genome shotgun (WGS) entry which is preliminary data.</text>
</comment>
<proteinExistence type="predicted"/>
<dbReference type="InterPro" id="IPR051162">
    <property type="entry name" value="T4SS_component"/>
</dbReference>
<evidence type="ECO:0000313" key="1">
    <source>
        <dbReference type="EMBL" id="OUS00316.1"/>
    </source>
</evidence>
<dbReference type="SUPFAM" id="SSF52540">
    <property type="entry name" value="P-loop containing nucleoside triphosphate hydrolases"/>
    <property type="match status" value="1"/>
</dbReference>
<dbReference type="InterPro" id="IPR027417">
    <property type="entry name" value="P-loop_NTPase"/>
</dbReference>
<evidence type="ECO:0008006" key="3">
    <source>
        <dbReference type="Google" id="ProtNLM"/>
    </source>
</evidence>